<dbReference type="InterPro" id="IPR032093">
    <property type="entry name" value="PhoD_N"/>
</dbReference>
<feature type="chain" id="PRO_5040383019" evidence="3">
    <location>
        <begin position="23"/>
        <end position="814"/>
    </location>
</feature>
<gene>
    <name evidence="6" type="ORF">SEMRO_77_G042140.1</name>
</gene>
<comment type="caution">
    <text evidence="6">The sequence shown here is derived from an EMBL/GenBank/DDBJ whole genome shotgun (WGS) entry which is preliminary data.</text>
</comment>
<protein>
    <submittedName>
        <fullName evidence="6">PhoD-like phosphatase</fullName>
    </submittedName>
</protein>
<dbReference type="OrthoDB" id="44589at2759"/>
<keyword evidence="2" id="KW-1133">Transmembrane helix</keyword>
<dbReference type="InterPro" id="IPR052900">
    <property type="entry name" value="Phospholipid_Metab_Enz"/>
</dbReference>
<keyword evidence="2" id="KW-0812">Transmembrane</keyword>
<evidence type="ECO:0000259" key="4">
    <source>
        <dbReference type="Pfam" id="PF09423"/>
    </source>
</evidence>
<feature type="compositionally biased region" description="Acidic residues" evidence="1">
    <location>
        <begin position="542"/>
        <end position="560"/>
    </location>
</feature>
<keyword evidence="7" id="KW-1185">Reference proteome</keyword>
<evidence type="ECO:0000313" key="7">
    <source>
        <dbReference type="Proteomes" id="UP001153069"/>
    </source>
</evidence>
<dbReference type="InterPro" id="IPR029052">
    <property type="entry name" value="Metallo-depent_PP-like"/>
</dbReference>
<organism evidence="6 7">
    <name type="scientific">Seminavis robusta</name>
    <dbReference type="NCBI Taxonomy" id="568900"/>
    <lineage>
        <taxon>Eukaryota</taxon>
        <taxon>Sar</taxon>
        <taxon>Stramenopiles</taxon>
        <taxon>Ochrophyta</taxon>
        <taxon>Bacillariophyta</taxon>
        <taxon>Bacillariophyceae</taxon>
        <taxon>Bacillariophycidae</taxon>
        <taxon>Naviculales</taxon>
        <taxon>Naviculaceae</taxon>
        <taxon>Seminavis</taxon>
    </lineage>
</organism>
<name>A0A9N8DBX3_9STRA</name>
<evidence type="ECO:0000256" key="3">
    <source>
        <dbReference type="SAM" id="SignalP"/>
    </source>
</evidence>
<dbReference type="PANTHER" id="PTHR43606:SF2">
    <property type="entry name" value="ALKALINE PHOSPHATASE FAMILY PROTEIN (AFU_ORTHOLOGUE AFUA_5G03860)"/>
    <property type="match status" value="1"/>
</dbReference>
<feature type="signal peptide" evidence="3">
    <location>
        <begin position="1"/>
        <end position="22"/>
    </location>
</feature>
<dbReference type="Pfam" id="PF16655">
    <property type="entry name" value="PhoD_N"/>
    <property type="match status" value="1"/>
</dbReference>
<evidence type="ECO:0000256" key="1">
    <source>
        <dbReference type="SAM" id="MobiDB-lite"/>
    </source>
</evidence>
<dbReference type="EMBL" id="CAICTM010000076">
    <property type="protein sequence ID" value="CAB9500178.1"/>
    <property type="molecule type" value="Genomic_DNA"/>
</dbReference>
<feature type="transmembrane region" description="Helical" evidence="2">
    <location>
        <begin position="611"/>
        <end position="630"/>
    </location>
</feature>
<dbReference type="AlphaFoldDB" id="A0A9N8DBX3"/>
<feature type="compositionally biased region" description="Basic residues" evidence="1">
    <location>
        <begin position="579"/>
        <end position="588"/>
    </location>
</feature>
<dbReference type="Proteomes" id="UP001153069">
    <property type="component" value="Unassembled WGS sequence"/>
</dbReference>
<evidence type="ECO:0000313" key="6">
    <source>
        <dbReference type="EMBL" id="CAB9500178.1"/>
    </source>
</evidence>
<feature type="transmembrane region" description="Helical" evidence="2">
    <location>
        <begin position="461"/>
        <end position="481"/>
    </location>
</feature>
<sequence>MSNLRMLSLLVVLVLLADNGSAFGMGGGIKKNNKEILRLNVEEDKFPFLHGVGSADPLEDSVLIWTRISPPWPFKKQQQEESNYQIEWKVWPISDTLKVKAQQDQLWDNPAAEVAAQGSVTVSPDNDYTLTVDVQGLLPNTKYYYQFQDHPKTNATHTRRSRVGSTRTLITNQDEVDVAVLSCTSLWSGYFNMYRHLAHSQQAADLAAIVHLGDFIYPDLDPDELYRVPYGLCKTHFWFSPTEHFHGDPSATQTNRAAPGIRGQPEDNEDPYVAHMMATFPHCSENRTVSTIPGRSGVPDAVALSQFRWMHQLYMMDPDLRDARAKHPFIVQFDNHDLGDDYPSLATHKGSAKAGYEWVPQRVNLIRDDDGELTDVETFRHFPLGQDNLFDLILLDTGAYMGNYSYKETHGLLGQGQRAWLQQVLTNSSSSNSQWRVIASGKAFMPLTLNKLGQAVIKSSAMVFLFPLGILSLLVALQVCLHRRRRRRLSANDKTSFRQRTRSIEMDLLANSRQGEAAAYDVGVGDDETEELVTGGDHKDENYEEEEEEDTDDASSEEESVPLSPTRGGGGTDNPNPPQRRRSGRKPRTNKEMLCEAHEESPLLLRCTATFCRGITIAWPVFFMIVAILVRKLAMKGDGLFLFDNSPVVWTGNHESTIHLFDLLDETNTDSNNLWVTGDEHLCYASDVFRYNPYERDILHYNPNDDSNTTRYGVEMLPCSGTRGNLDEMAGSILGPLFHPRGMLSFLSKFILHDAVVLINRHFRYFNGDDHGYGLVKVTREQITATFYFFPILEVTNKHNTKTMVVRDGGNKWE</sequence>
<evidence type="ECO:0000259" key="5">
    <source>
        <dbReference type="Pfam" id="PF16655"/>
    </source>
</evidence>
<dbReference type="Gene3D" id="3.60.21.70">
    <property type="entry name" value="PhoD-like phosphatase"/>
    <property type="match status" value="2"/>
</dbReference>
<feature type="region of interest" description="Disordered" evidence="1">
    <location>
        <begin position="517"/>
        <end position="589"/>
    </location>
</feature>
<feature type="domain" description="Phospholipase D N-terminal" evidence="5">
    <location>
        <begin position="50"/>
        <end position="168"/>
    </location>
</feature>
<evidence type="ECO:0000256" key="2">
    <source>
        <dbReference type="SAM" id="Phobius"/>
    </source>
</evidence>
<proteinExistence type="predicted"/>
<dbReference type="Gene3D" id="2.60.40.380">
    <property type="entry name" value="Purple acid phosphatase-like, N-terminal"/>
    <property type="match status" value="1"/>
</dbReference>
<dbReference type="Pfam" id="PF09423">
    <property type="entry name" value="PhoD"/>
    <property type="match status" value="1"/>
</dbReference>
<reference evidence="6" key="1">
    <citation type="submission" date="2020-06" db="EMBL/GenBank/DDBJ databases">
        <authorList>
            <consortium name="Plant Systems Biology data submission"/>
        </authorList>
    </citation>
    <scope>NUCLEOTIDE SEQUENCE</scope>
    <source>
        <strain evidence="6">D6</strain>
    </source>
</reference>
<dbReference type="SUPFAM" id="SSF56300">
    <property type="entry name" value="Metallo-dependent phosphatases"/>
    <property type="match status" value="1"/>
</dbReference>
<keyword evidence="3" id="KW-0732">Signal</keyword>
<feature type="domain" description="PhoD-like phosphatase metallophosphatase" evidence="4">
    <location>
        <begin position="300"/>
        <end position="449"/>
    </location>
</feature>
<accession>A0A9N8DBX3</accession>
<dbReference type="InterPro" id="IPR038607">
    <property type="entry name" value="PhoD-like_sf"/>
</dbReference>
<dbReference type="PANTHER" id="PTHR43606">
    <property type="entry name" value="PHOSPHATASE, PUTATIVE (AFU_ORTHOLOGUE AFUA_6G08710)-RELATED"/>
    <property type="match status" value="1"/>
</dbReference>
<dbReference type="InterPro" id="IPR018946">
    <property type="entry name" value="PhoD-like_MPP"/>
</dbReference>
<keyword evidence="2" id="KW-0472">Membrane</keyword>